<dbReference type="SUPFAM" id="SSF54862">
    <property type="entry name" value="4Fe-4S ferredoxins"/>
    <property type="match status" value="1"/>
</dbReference>
<dbReference type="RefSeq" id="WP_092063994.1">
    <property type="nucleotide sequence ID" value="NZ_FNIN01000003.1"/>
</dbReference>
<feature type="domain" description="4Fe-4S ferredoxin-type" evidence="8">
    <location>
        <begin position="84"/>
        <end position="113"/>
    </location>
</feature>
<dbReference type="InterPro" id="IPR017896">
    <property type="entry name" value="4Fe4S_Fe-S-bd"/>
</dbReference>
<reference evidence="9 10" key="1">
    <citation type="submission" date="2016-10" db="EMBL/GenBank/DDBJ databases">
        <authorList>
            <person name="de Groot N.N."/>
        </authorList>
    </citation>
    <scope>NUCLEOTIDE SEQUENCE [LARGE SCALE GENOMIC DNA]</scope>
    <source>
        <strain evidence="9 10">DSM 15269</strain>
    </source>
</reference>
<dbReference type="PROSITE" id="PS00198">
    <property type="entry name" value="4FE4S_FER_1"/>
    <property type="match status" value="1"/>
</dbReference>
<feature type="domain" description="4Fe-4S ferredoxin-type" evidence="8">
    <location>
        <begin position="4"/>
        <end position="35"/>
    </location>
</feature>
<dbReference type="GO" id="GO:0046872">
    <property type="term" value="F:metal ion binding"/>
    <property type="evidence" value="ECO:0007669"/>
    <property type="project" value="UniProtKB-KW"/>
</dbReference>
<dbReference type="Gene3D" id="3.30.70.20">
    <property type="match status" value="2"/>
</dbReference>
<dbReference type="OrthoDB" id="9789030at2"/>
<evidence type="ECO:0000256" key="3">
    <source>
        <dbReference type="ARBA" id="ARBA00022723"/>
    </source>
</evidence>
<keyword evidence="10" id="KW-1185">Reference proteome</keyword>
<keyword evidence="7" id="KW-0411">Iron-sulfur</keyword>
<evidence type="ECO:0000256" key="1">
    <source>
        <dbReference type="ARBA" id="ARBA00022448"/>
    </source>
</evidence>
<dbReference type="AlphaFoldDB" id="A0A1H0CDE1"/>
<dbReference type="Pfam" id="PF13247">
    <property type="entry name" value="Fer4_11"/>
    <property type="match status" value="1"/>
</dbReference>
<protein>
    <submittedName>
        <fullName evidence="9">Fe-S-cluster-containing dehydrogenase component</fullName>
    </submittedName>
</protein>
<evidence type="ECO:0000256" key="2">
    <source>
        <dbReference type="ARBA" id="ARBA00022485"/>
    </source>
</evidence>
<organism evidence="9 10">
    <name type="scientific">Desulfonauticus submarinus</name>
    <dbReference type="NCBI Taxonomy" id="206665"/>
    <lineage>
        <taxon>Bacteria</taxon>
        <taxon>Pseudomonadati</taxon>
        <taxon>Thermodesulfobacteriota</taxon>
        <taxon>Desulfovibrionia</taxon>
        <taxon>Desulfovibrionales</taxon>
        <taxon>Desulfonauticaceae</taxon>
        <taxon>Desulfonauticus</taxon>
    </lineage>
</organism>
<dbReference type="STRING" id="206665.SAMN04488516_1037"/>
<gene>
    <name evidence="9" type="ORF">SAMN04488516_1037</name>
</gene>
<dbReference type="GO" id="GO:0051539">
    <property type="term" value="F:4 iron, 4 sulfur cluster binding"/>
    <property type="evidence" value="ECO:0007669"/>
    <property type="project" value="UniProtKB-KW"/>
</dbReference>
<dbReference type="PANTHER" id="PTHR43177:SF5">
    <property type="entry name" value="ANAEROBIC DIMETHYL SULFOXIDE REDUCTASE CHAIN B-RELATED"/>
    <property type="match status" value="1"/>
</dbReference>
<evidence type="ECO:0000256" key="7">
    <source>
        <dbReference type="ARBA" id="ARBA00023014"/>
    </source>
</evidence>
<feature type="domain" description="4Fe-4S ferredoxin-type" evidence="8">
    <location>
        <begin position="49"/>
        <end position="82"/>
    </location>
</feature>
<evidence type="ECO:0000256" key="6">
    <source>
        <dbReference type="ARBA" id="ARBA00023004"/>
    </source>
</evidence>
<dbReference type="InterPro" id="IPR050954">
    <property type="entry name" value="ET_IronSulfur_Cluster-Binding"/>
</dbReference>
<dbReference type="EMBL" id="FNIN01000003">
    <property type="protein sequence ID" value="SDN55908.1"/>
    <property type="molecule type" value="Genomic_DNA"/>
</dbReference>
<keyword evidence="5" id="KW-0249">Electron transport</keyword>
<evidence type="ECO:0000259" key="8">
    <source>
        <dbReference type="PROSITE" id="PS51379"/>
    </source>
</evidence>
<keyword evidence="1" id="KW-0813">Transport</keyword>
<name>A0A1H0CDE1_9BACT</name>
<dbReference type="PROSITE" id="PS51379">
    <property type="entry name" value="4FE4S_FER_2"/>
    <property type="match status" value="3"/>
</dbReference>
<keyword evidence="2" id="KW-0004">4Fe-4S</keyword>
<keyword evidence="4" id="KW-0677">Repeat</keyword>
<dbReference type="PANTHER" id="PTHR43177">
    <property type="entry name" value="PROTEIN NRFC"/>
    <property type="match status" value="1"/>
</dbReference>
<proteinExistence type="predicted"/>
<dbReference type="InterPro" id="IPR017900">
    <property type="entry name" value="4Fe4S_Fe_S_CS"/>
</dbReference>
<accession>A0A1H0CDE1</accession>
<dbReference type="Proteomes" id="UP000199602">
    <property type="component" value="Unassembled WGS sequence"/>
</dbReference>
<evidence type="ECO:0000256" key="5">
    <source>
        <dbReference type="ARBA" id="ARBA00022982"/>
    </source>
</evidence>
<keyword evidence="3" id="KW-0479">Metal-binding</keyword>
<dbReference type="CDD" id="cd10553">
    <property type="entry name" value="PhsB_like"/>
    <property type="match status" value="1"/>
</dbReference>
<keyword evidence="6" id="KW-0408">Iron</keyword>
<evidence type="ECO:0000313" key="10">
    <source>
        <dbReference type="Proteomes" id="UP000199602"/>
    </source>
</evidence>
<evidence type="ECO:0000313" key="9">
    <source>
        <dbReference type="EMBL" id="SDN55908.1"/>
    </source>
</evidence>
<evidence type="ECO:0000256" key="4">
    <source>
        <dbReference type="ARBA" id="ARBA00022737"/>
    </source>
</evidence>
<sequence length="172" mass="19244">MSKYYLFHDRSKCIGCLSCQVHCKQNKQLTSPIPKPCQIFTFGPKIIQGKVKVANIFLSCFQCDNPWCVKACPTGALARREKDGIVSLDRSLCIGCKSCIVACPFGAPQWDPTTNTVVKCDFCVDRLEQGLQPVCVENCTTGCLHFGTLEEINTKLYDLQVVQEPLSMLERR</sequence>